<sequence length="428" mass="49466">MTDSSVEAESAIKRRKIEDDNNNNDDKVVQHHQCQLFIKRKNRYCSMQRKATEKYCSEHMIHDNDQEGKKKRVPCPLDPTHTVWEYNLKKHVKKCNTRPSEVHDEWYELDVNSQKKTSDKESGGGTALDDKELYAKYIPILRNYEIQDLEYRIEDHSGCWGRIGELKNQKHALQQLSLIGNLRDQGLLSSSKFYVEFGCGKAELSRYVNLCIEQDEKKQEHQEQYGYGLIDRGVNRMKMDKKILSESSKKPTVLRSLMDIKDFSLAKFQNVCKSQHIVGISKHLCGAATDLTLNAVLQTQMRGIDGILIAMCCRHVCLWDQLLPRSRDYLTEHGFPDEQAFYILKKMVSWAISGVGQAGDNTHVSGLTVSEREELGLKARRLVDQSRVEAVIDTLTPLQNQYRTEMFWYTTRDITLENVALLIKRIED</sequence>
<comment type="function">
    <text evidence="1 15">tRNA methylase which 2'-O-methylates cytidine(4) in tRNA(Pro) and tRNA(Gly)(GCC), and adenosine(4) in tRNA(His).</text>
</comment>
<keyword evidence="7 15" id="KW-0949">S-adenosyl-L-methionine</keyword>
<keyword evidence="11 15" id="KW-0862">Zinc</keyword>
<dbReference type="InterPro" id="IPR021721">
    <property type="entry name" value="Znf_CCCH-type_TRM13"/>
</dbReference>
<evidence type="ECO:0000256" key="3">
    <source>
        <dbReference type="ARBA" id="ARBA00012810"/>
    </source>
</evidence>
<dbReference type="GO" id="GO:0106050">
    <property type="term" value="F:tRNA 2'-O-methyltransferase activity"/>
    <property type="evidence" value="ECO:0007669"/>
    <property type="project" value="UniProtKB-UniRule"/>
</dbReference>
<dbReference type="Proteomes" id="UP000790833">
    <property type="component" value="Unassembled WGS sequence"/>
</dbReference>
<evidence type="ECO:0000256" key="15">
    <source>
        <dbReference type="RuleBase" id="RU367103"/>
    </source>
</evidence>
<evidence type="ECO:0000313" key="18">
    <source>
        <dbReference type="EMBL" id="KAG7191660.1"/>
    </source>
</evidence>
<dbReference type="InterPro" id="IPR039044">
    <property type="entry name" value="Trm13"/>
</dbReference>
<dbReference type="Pfam" id="PF05206">
    <property type="entry name" value="TRM13"/>
    <property type="match status" value="1"/>
</dbReference>
<evidence type="ECO:0000256" key="11">
    <source>
        <dbReference type="ARBA" id="ARBA00022833"/>
    </source>
</evidence>
<evidence type="ECO:0000256" key="6">
    <source>
        <dbReference type="ARBA" id="ARBA00022679"/>
    </source>
</evidence>
<proteinExistence type="inferred from homology"/>
<dbReference type="PROSITE" id="PS51800">
    <property type="entry name" value="ZF_CHHC_U11_48K"/>
    <property type="match status" value="1"/>
</dbReference>
<evidence type="ECO:0000256" key="1">
    <source>
        <dbReference type="ARBA" id="ARBA00002267"/>
    </source>
</evidence>
<gene>
    <name evidence="18" type="primary">TRM13</name>
    <name evidence="18" type="ORF">KQ657_002929</name>
</gene>
<dbReference type="Pfam" id="PF05253">
    <property type="entry name" value="zf-U11-48K"/>
    <property type="match status" value="1"/>
</dbReference>
<feature type="compositionally biased region" description="Basic and acidic residues" evidence="16">
    <location>
        <begin position="10"/>
        <end position="26"/>
    </location>
</feature>
<comment type="catalytic activity">
    <reaction evidence="14 15">
        <text>adenosine(4) in tRNA(His) + S-adenosyl-L-methionine = 2'-O-methyladenosine(4) in tRNA(His) + S-adenosyl-L-homocysteine + H(+)</text>
        <dbReference type="Rhea" id="RHEA:43196"/>
        <dbReference type="Rhea" id="RHEA-COMP:10401"/>
        <dbReference type="Rhea" id="RHEA-COMP:10402"/>
        <dbReference type="ChEBI" id="CHEBI:15378"/>
        <dbReference type="ChEBI" id="CHEBI:57856"/>
        <dbReference type="ChEBI" id="CHEBI:59789"/>
        <dbReference type="ChEBI" id="CHEBI:74411"/>
        <dbReference type="ChEBI" id="CHEBI:74477"/>
        <dbReference type="EC" id="2.1.1.225"/>
    </reaction>
</comment>
<feature type="region of interest" description="Disordered" evidence="16">
    <location>
        <begin position="1"/>
        <end position="26"/>
    </location>
</feature>
<evidence type="ECO:0000256" key="13">
    <source>
        <dbReference type="ARBA" id="ARBA00048635"/>
    </source>
</evidence>
<keyword evidence="19" id="KW-1185">Reference proteome</keyword>
<evidence type="ECO:0000256" key="9">
    <source>
        <dbReference type="ARBA" id="ARBA00022723"/>
    </source>
</evidence>
<comment type="catalytic activity">
    <reaction evidence="12 15">
        <text>cytidine(4) in tRNA(Pro) + S-adenosyl-L-methionine = 2'-O-methylcytidine(4) in tRNA(Pro) + S-adenosyl-L-homocysteine + H(+)</text>
        <dbReference type="Rhea" id="RHEA:32767"/>
        <dbReference type="Rhea" id="RHEA-COMP:10397"/>
        <dbReference type="Rhea" id="RHEA-COMP:10398"/>
        <dbReference type="ChEBI" id="CHEBI:15378"/>
        <dbReference type="ChEBI" id="CHEBI:57856"/>
        <dbReference type="ChEBI" id="CHEBI:59789"/>
        <dbReference type="ChEBI" id="CHEBI:74495"/>
        <dbReference type="ChEBI" id="CHEBI:82748"/>
        <dbReference type="EC" id="2.1.1.225"/>
    </reaction>
</comment>
<feature type="domain" description="CHHC U11-48K-type" evidence="17">
    <location>
        <begin position="72"/>
        <end position="99"/>
    </location>
</feature>
<comment type="caution">
    <text evidence="18">The sequence shown here is derived from an EMBL/GenBank/DDBJ whole genome shotgun (WGS) entry which is preliminary data.</text>
</comment>
<dbReference type="Pfam" id="PF11722">
    <property type="entry name" value="zf-TRM13_CCCH"/>
    <property type="match status" value="1"/>
</dbReference>
<keyword evidence="9 15" id="KW-0479">Metal-binding</keyword>
<dbReference type="OrthoDB" id="258806at2759"/>
<keyword evidence="8 15" id="KW-0819">tRNA processing</keyword>
<evidence type="ECO:0000256" key="16">
    <source>
        <dbReference type="SAM" id="MobiDB-lite"/>
    </source>
</evidence>
<dbReference type="RefSeq" id="XP_043047212.1">
    <property type="nucleotide sequence ID" value="XM_043193676.1"/>
</dbReference>
<dbReference type="PANTHER" id="PTHR12998">
    <property type="entry name" value="TRNA:M(4)X MODIFICATION ENZYME TRM13 HOMOLOG"/>
    <property type="match status" value="1"/>
</dbReference>
<comment type="catalytic activity">
    <reaction evidence="13 15">
        <text>cytidine(4) in tRNA(Gly)(GCC) + S-adenosyl-L-methionine = 2'-O-methylcytidine(4) in tRNA(Gly)(GCC) + S-adenosyl-L-homocysteine + H(+)</text>
        <dbReference type="Rhea" id="RHEA:43192"/>
        <dbReference type="Rhea" id="RHEA-COMP:10399"/>
        <dbReference type="Rhea" id="RHEA-COMP:10400"/>
        <dbReference type="ChEBI" id="CHEBI:15378"/>
        <dbReference type="ChEBI" id="CHEBI:57856"/>
        <dbReference type="ChEBI" id="CHEBI:59789"/>
        <dbReference type="ChEBI" id="CHEBI:74495"/>
        <dbReference type="ChEBI" id="CHEBI:82748"/>
        <dbReference type="EC" id="2.1.1.225"/>
    </reaction>
</comment>
<keyword evidence="6 15" id="KW-0808">Transferase</keyword>
<evidence type="ECO:0000256" key="14">
    <source>
        <dbReference type="ARBA" id="ARBA00049393"/>
    </source>
</evidence>
<evidence type="ECO:0000256" key="12">
    <source>
        <dbReference type="ARBA" id="ARBA00048165"/>
    </source>
</evidence>
<evidence type="ECO:0000256" key="10">
    <source>
        <dbReference type="ARBA" id="ARBA00022771"/>
    </source>
</evidence>
<name>A0A9P7V5K5_9ASCO</name>
<dbReference type="InterPro" id="IPR022776">
    <property type="entry name" value="TRM13/UPF0224_CHHC_Znf_dom"/>
</dbReference>
<evidence type="ECO:0000256" key="4">
    <source>
        <dbReference type="ARBA" id="ARBA00015883"/>
    </source>
</evidence>
<evidence type="ECO:0000313" key="19">
    <source>
        <dbReference type="Proteomes" id="UP000790833"/>
    </source>
</evidence>
<evidence type="ECO:0000256" key="7">
    <source>
        <dbReference type="ARBA" id="ARBA00022691"/>
    </source>
</evidence>
<evidence type="ECO:0000256" key="2">
    <source>
        <dbReference type="ARBA" id="ARBA00005265"/>
    </source>
</evidence>
<keyword evidence="10 15" id="KW-0863">Zinc-finger</keyword>
<evidence type="ECO:0000256" key="5">
    <source>
        <dbReference type="ARBA" id="ARBA00022603"/>
    </source>
</evidence>
<dbReference type="AlphaFoldDB" id="A0A9P7V5K5"/>
<keyword evidence="5 15" id="KW-0489">Methyltransferase</keyword>
<accession>A0A9P7V5K5</accession>
<dbReference type="GO" id="GO:0030488">
    <property type="term" value="P:tRNA methylation"/>
    <property type="evidence" value="ECO:0007669"/>
    <property type="project" value="InterPro"/>
</dbReference>
<evidence type="ECO:0000259" key="17">
    <source>
        <dbReference type="PROSITE" id="PS51800"/>
    </source>
</evidence>
<organism evidence="18 19">
    <name type="scientific">Scheffersomyces spartinae</name>
    <dbReference type="NCBI Taxonomy" id="45513"/>
    <lineage>
        <taxon>Eukaryota</taxon>
        <taxon>Fungi</taxon>
        <taxon>Dikarya</taxon>
        <taxon>Ascomycota</taxon>
        <taxon>Saccharomycotina</taxon>
        <taxon>Pichiomycetes</taxon>
        <taxon>Debaryomycetaceae</taxon>
        <taxon>Scheffersomyces</taxon>
    </lineage>
</organism>
<dbReference type="PANTHER" id="PTHR12998:SF0">
    <property type="entry name" value="TRNA:M(4)X MODIFICATION ENZYME TRM13 HOMOLOG"/>
    <property type="match status" value="1"/>
</dbReference>
<dbReference type="InterPro" id="IPR007871">
    <property type="entry name" value="Methyltransferase_TRM13"/>
</dbReference>
<dbReference type="GeneID" id="66116303"/>
<dbReference type="EMBL" id="JAHMUF010000025">
    <property type="protein sequence ID" value="KAG7191660.1"/>
    <property type="molecule type" value="Genomic_DNA"/>
</dbReference>
<dbReference type="EC" id="2.1.1.225" evidence="3 15"/>
<comment type="similarity">
    <text evidence="2 15">Belongs to the methyltransferase TRM13 family.</text>
</comment>
<protein>
    <recommendedName>
        <fullName evidence="4 15">tRNA:m(4)X modification enzyme TRM13</fullName>
        <ecNumber evidence="3 15">2.1.1.225</ecNumber>
    </recommendedName>
</protein>
<reference evidence="18" key="1">
    <citation type="submission" date="2021-03" db="EMBL/GenBank/DDBJ databases">
        <authorList>
            <person name="Palmer J.M."/>
        </authorList>
    </citation>
    <scope>NUCLEOTIDE SEQUENCE</scope>
    <source>
        <strain evidence="18">ARV_011</strain>
    </source>
</reference>
<dbReference type="GO" id="GO:0008270">
    <property type="term" value="F:zinc ion binding"/>
    <property type="evidence" value="ECO:0007669"/>
    <property type="project" value="UniProtKB-KW"/>
</dbReference>
<evidence type="ECO:0000256" key="8">
    <source>
        <dbReference type="ARBA" id="ARBA00022694"/>
    </source>
</evidence>